<protein>
    <submittedName>
        <fullName evidence="1">Uncharacterized protein</fullName>
    </submittedName>
</protein>
<dbReference type="Proteomes" id="UP000004995">
    <property type="component" value="Unassembled WGS sequence"/>
</dbReference>
<accession>K4AN94</accession>
<dbReference type="Gramene" id="KQK89960">
    <property type="protein sequence ID" value="KQK89960"/>
    <property type="gene ID" value="SETIT_040391mg"/>
</dbReference>
<dbReference type="EnsemblPlants" id="KQK89960">
    <property type="protein sequence ID" value="KQK89960"/>
    <property type="gene ID" value="SETIT_040391mg"/>
</dbReference>
<evidence type="ECO:0000313" key="1">
    <source>
        <dbReference type="EnsemblPlants" id="KQK89960"/>
    </source>
</evidence>
<sequence>MQSFMVNLHCILRKWIGNYMIMKSCGVIVS</sequence>
<name>K4AN94_SETIT</name>
<reference evidence="1" key="2">
    <citation type="submission" date="2018-08" db="UniProtKB">
        <authorList>
            <consortium name="EnsemblPlants"/>
        </authorList>
    </citation>
    <scope>IDENTIFICATION</scope>
    <source>
        <strain evidence="1">Yugu1</strain>
    </source>
</reference>
<dbReference type="AlphaFoldDB" id="K4AN94"/>
<organism evidence="1 2">
    <name type="scientific">Setaria italica</name>
    <name type="common">Foxtail millet</name>
    <name type="synonym">Panicum italicum</name>
    <dbReference type="NCBI Taxonomy" id="4555"/>
    <lineage>
        <taxon>Eukaryota</taxon>
        <taxon>Viridiplantae</taxon>
        <taxon>Streptophyta</taxon>
        <taxon>Embryophyta</taxon>
        <taxon>Tracheophyta</taxon>
        <taxon>Spermatophyta</taxon>
        <taxon>Magnoliopsida</taxon>
        <taxon>Liliopsida</taxon>
        <taxon>Poales</taxon>
        <taxon>Poaceae</taxon>
        <taxon>PACMAD clade</taxon>
        <taxon>Panicoideae</taxon>
        <taxon>Panicodae</taxon>
        <taxon>Paniceae</taxon>
        <taxon>Cenchrinae</taxon>
        <taxon>Setaria</taxon>
    </lineage>
</organism>
<keyword evidence="2" id="KW-1185">Reference proteome</keyword>
<evidence type="ECO:0000313" key="2">
    <source>
        <dbReference type="Proteomes" id="UP000004995"/>
    </source>
</evidence>
<dbReference type="InParanoid" id="K4AN94"/>
<proteinExistence type="predicted"/>
<dbReference type="EMBL" id="AGNK02005852">
    <property type="status" value="NOT_ANNOTATED_CDS"/>
    <property type="molecule type" value="Genomic_DNA"/>
</dbReference>
<dbReference type="HOGENOM" id="CLU_3407062_0_0_1"/>
<reference evidence="2" key="1">
    <citation type="journal article" date="2012" name="Nat. Biotechnol.">
        <title>Reference genome sequence of the model plant Setaria.</title>
        <authorList>
            <person name="Bennetzen J.L."/>
            <person name="Schmutz J."/>
            <person name="Wang H."/>
            <person name="Percifield R."/>
            <person name="Hawkins J."/>
            <person name="Pontaroli A.C."/>
            <person name="Estep M."/>
            <person name="Feng L."/>
            <person name="Vaughn J.N."/>
            <person name="Grimwood J."/>
            <person name="Jenkins J."/>
            <person name="Barry K."/>
            <person name="Lindquist E."/>
            <person name="Hellsten U."/>
            <person name="Deshpande S."/>
            <person name="Wang X."/>
            <person name="Wu X."/>
            <person name="Mitros T."/>
            <person name="Triplett J."/>
            <person name="Yang X."/>
            <person name="Ye C.Y."/>
            <person name="Mauro-Herrera M."/>
            <person name="Wang L."/>
            <person name="Li P."/>
            <person name="Sharma M."/>
            <person name="Sharma R."/>
            <person name="Ronald P.C."/>
            <person name="Panaud O."/>
            <person name="Kellogg E.A."/>
            <person name="Brutnell T.P."/>
            <person name="Doust A.N."/>
            <person name="Tuskan G.A."/>
            <person name="Rokhsar D."/>
            <person name="Devos K.M."/>
        </authorList>
    </citation>
    <scope>NUCLEOTIDE SEQUENCE [LARGE SCALE GENOMIC DNA]</scope>
    <source>
        <strain evidence="2">cv. Yugu1</strain>
    </source>
</reference>